<dbReference type="RefSeq" id="WP_207940073.1">
    <property type="nucleotide sequence ID" value="NZ_CP147251.1"/>
</dbReference>
<name>A0ABZ2SUP8_9ENTE</name>
<reference evidence="2 3" key="1">
    <citation type="submission" date="2021-03" db="EMBL/GenBank/DDBJ databases">
        <authorList>
            <person name="Gilmore M.S."/>
            <person name="Schwartzman J."/>
            <person name="Van Tyne D."/>
            <person name="Martin M."/>
            <person name="Earl A.M."/>
            <person name="Manson A.L."/>
            <person name="Straub T."/>
            <person name="Salamzade R."/>
            <person name="Saavedra J."/>
            <person name="Lebreton F."/>
            <person name="Prichula J."/>
            <person name="Schaufler K."/>
            <person name="Gaca A."/>
            <person name="Sgardioli B."/>
            <person name="Wagenaar J."/>
            <person name="Strong T."/>
        </authorList>
    </citation>
    <scope>NUCLEOTIDE SEQUENCE [LARGE SCALE GENOMIC DNA]</scope>
    <source>
        <strain evidence="2 3">DIV2402</strain>
    </source>
</reference>
<feature type="domain" description="Helicase Helix-turn-helix" evidence="1">
    <location>
        <begin position="238"/>
        <end position="321"/>
    </location>
</feature>
<evidence type="ECO:0000313" key="2">
    <source>
        <dbReference type="EMBL" id="WYJ77829.1"/>
    </source>
</evidence>
<dbReference type="InterPro" id="IPR029491">
    <property type="entry name" value="Helicase_HTH"/>
</dbReference>
<accession>A0ABZ2SUP8</accession>
<gene>
    <name evidence="2" type="ORF">DOK78_002467</name>
</gene>
<dbReference type="Proteomes" id="UP000664701">
    <property type="component" value="Chromosome"/>
</dbReference>
<dbReference type="EMBL" id="CP147251">
    <property type="protein sequence ID" value="WYJ77829.1"/>
    <property type="molecule type" value="Genomic_DNA"/>
</dbReference>
<evidence type="ECO:0000313" key="3">
    <source>
        <dbReference type="Proteomes" id="UP000664701"/>
    </source>
</evidence>
<dbReference type="Pfam" id="PF14493">
    <property type="entry name" value="HTH_40"/>
    <property type="match status" value="1"/>
</dbReference>
<reference evidence="2 3" key="2">
    <citation type="submission" date="2024-03" db="EMBL/GenBank/DDBJ databases">
        <title>The Genome Sequence of Enterococcus sp. DIV2402.</title>
        <authorList>
            <consortium name="The Broad Institute Genomics Platform"/>
            <consortium name="The Broad Institute Microbial Omics Core"/>
            <consortium name="The Broad Institute Genomic Center for Infectious Diseases"/>
            <person name="Earl A."/>
            <person name="Manson A."/>
            <person name="Gilmore M."/>
            <person name="Schwartman J."/>
            <person name="Shea T."/>
            <person name="Abouelleil A."/>
            <person name="Cao P."/>
            <person name="Chapman S."/>
            <person name="Cusick C."/>
            <person name="Young S."/>
            <person name="Neafsey D."/>
            <person name="Nusbaum C."/>
            <person name="Birren B."/>
        </authorList>
    </citation>
    <scope>NUCLEOTIDE SEQUENCE [LARGE SCALE GENOMIC DNA]</scope>
    <source>
        <strain evidence="2 3">DIV2402</strain>
    </source>
</reference>
<organism evidence="2 3">
    <name type="scientific">Candidatus Enterococcus lowellii</name>
    <dbReference type="NCBI Taxonomy" id="2230877"/>
    <lineage>
        <taxon>Bacteria</taxon>
        <taxon>Bacillati</taxon>
        <taxon>Bacillota</taxon>
        <taxon>Bacilli</taxon>
        <taxon>Lactobacillales</taxon>
        <taxon>Enterococcaceae</taxon>
        <taxon>Enterococcus</taxon>
    </lineage>
</organism>
<sequence>MDTFILSLFSTEDKLKPSTLYQVLSGKRTSSVLTYAFFHNLLHLSGVCPQLTETAFYTIINQLKKEQQLIEIDGLLTVSQEINCEAKKYLAGVDFFKFGRKEQEIWRSIQFLVQVASYLGSNEKYIPLESSPFYTERVRQFVYHYREVMKETVYQELVTVFTNLPKDKADLLAQTFTGLEQNGAVFFQILPEDVQQPPWSNVAMASATHLFFKEISQYPDFLLYQFIKPLLAQNINTSMLKTRKLFKQEYTFEQVMELRRLKPGTIQDHVIEWALVDEQFPFEKFITHQEILATLPDDSWKYSYKDLVEQYDVAFLEIRLYQIWRKKNV</sequence>
<keyword evidence="3" id="KW-1185">Reference proteome</keyword>
<proteinExistence type="predicted"/>
<evidence type="ECO:0000259" key="1">
    <source>
        <dbReference type="Pfam" id="PF14493"/>
    </source>
</evidence>
<protein>
    <recommendedName>
        <fullName evidence="1">Helicase Helix-turn-helix domain-containing protein</fullName>
    </recommendedName>
</protein>